<dbReference type="RefSeq" id="WP_213165686.1">
    <property type="nucleotide sequence ID" value="NZ_CP058559.1"/>
</dbReference>
<proteinExistence type="predicted"/>
<protein>
    <submittedName>
        <fullName evidence="1">Uncharacterized protein</fullName>
    </submittedName>
</protein>
<dbReference type="Proteomes" id="UP000516160">
    <property type="component" value="Chromosome"/>
</dbReference>
<keyword evidence="2" id="KW-1185">Reference proteome</keyword>
<name>A0A7G9W9G0_ALKCA</name>
<sequence length="78" mass="8973">MPRFYELEVPEKVITERGEIHYFKQAKKLQVSLGKWKTLDGEVKQGKTVTIDLTHFKGNEELKSLLEMVIADLEAEPA</sequence>
<gene>
    <name evidence="1" type="ORF">HYG86_11370</name>
</gene>
<dbReference type="KEGG" id="acae:HYG86_11370"/>
<reference evidence="1 2" key="1">
    <citation type="submission" date="2020-07" db="EMBL/GenBank/DDBJ databases">
        <title>Alkalicella. sp. LB2 genome.</title>
        <authorList>
            <person name="Postec A."/>
            <person name="Quemeneur M."/>
        </authorList>
    </citation>
    <scope>NUCLEOTIDE SEQUENCE [LARGE SCALE GENOMIC DNA]</scope>
    <source>
        <strain evidence="1 2">LB2</strain>
    </source>
</reference>
<dbReference type="AlphaFoldDB" id="A0A7G9W9G0"/>
<accession>A0A7G9W9G0</accession>
<evidence type="ECO:0000313" key="1">
    <source>
        <dbReference type="EMBL" id="QNO15322.1"/>
    </source>
</evidence>
<dbReference type="EMBL" id="CP058559">
    <property type="protein sequence ID" value="QNO15322.1"/>
    <property type="molecule type" value="Genomic_DNA"/>
</dbReference>
<organism evidence="1 2">
    <name type="scientific">Alkalicella caledoniensis</name>
    <dbReference type="NCBI Taxonomy" id="2731377"/>
    <lineage>
        <taxon>Bacteria</taxon>
        <taxon>Bacillati</taxon>
        <taxon>Bacillota</taxon>
        <taxon>Clostridia</taxon>
        <taxon>Eubacteriales</taxon>
        <taxon>Proteinivoracaceae</taxon>
        <taxon>Alkalicella</taxon>
    </lineage>
</organism>
<evidence type="ECO:0000313" key="2">
    <source>
        <dbReference type="Proteomes" id="UP000516160"/>
    </source>
</evidence>